<sequence length="201" mass="23365">MKKEYLRFDVVRDNSIKLAHKIFSDGFVPDVIYVSLRGGAYVGNVISEYFKIVHKGQRPVYYAAVVARSYTDVAKASSVKVDGWTYSPDYLRVGDKVLLVDDIFDSGKTINYLAQIILDKGIPRKDLKIAVHDYKYFTDKTDQLPIQPDYWCRKHDVSVNDEEYWIHYMSHELVGLTVKELEENYYRHDPSLKDSMHIIAE</sequence>
<dbReference type="PANTHER" id="PTHR43363">
    <property type="entry name" value="HYPOXANTHINE PHOSPHORIBOSYLTRANSFERASE"/>
    <property type="match status" value="1"/>
</dbReference>
<reference evidence="4" key="1">
    <citation type="submission" date="2012-03" db="EMBL/GenBank/DDBJ databases">
        <title>Functional metagenomics reveals considerable lignocellulase gene clusters in the gut microbiome of a wood-feeding higher termite.</title>
        <authorList>
            <person name="Liu N."/>
        </authorList>
    </citation>
    <scope>NUCLEOTIDE SEQUENCE</scope>
</reference>
<name>A0A806K201_9BACT</name>
<dbReference type="Pfam" id="PF00156">
    <property type="entry name" value="Pribosyltran"/>
    <property type="match status" value="1"/>
</dbReference>
<dbReference type="Gene3D" id="3.40.50.2020">
    <property type="match status" value="1"/>
</dbReference>
<dbReference type="InterPro" id="IPR000836">
    <property type="entry name" value="PRTase_dom"/>
</dbReference>
<dbReference type="SUPFAM" id="SSF53271">
    <property type="entry name" value="PRTase-like"/>
    <property type="match status" value="1"/>
</dbReference>
<proteinExistence type="predicted"/>
<keyword evidence="2 4" id="KW-0808">Transferase</keyword>
<dbReference type="InterPro" id="IPR029057">
    <property type="entry name" value="PRTase-like"/>
</dbReference>
<dbReference type="EMBL" id="JQ844264">
    <property type="protein sequence ID" value="AGS53968.1"/>
    <property type="molecule type" value="Genomic_DNA"/>
</dbReference>
<dbReference type="PANTHER" id="PTHR43363:SF1">
    <property type="entry name" value="HYPOXANTHINE-GUANINE PHOSPHORIBOSYLTRANSFERASE"/>
    <property type="match status" value="1"/>
</dbReference>
<evidence type="ECO:0000256" key="2">
    <source>
        <dbReference type="ARBA" id="ARBA00022679"/>
    </source>
</evidence>
<dbReference type="GO" id="GO:0016757">
    <property type="term" value="F:glycosyltransferase activity"/>
    <property type="evidence" value="ECO:0007669"/>
    <property type="project" value="UniProtKB-KW"/>
</dbReference>
<keyword evidence="1 4" id="KW-0328">Glycosyltransferase</keyword>
<protein>
    <submittedName>
        <fullName evidence="4">Hypoxanthine-guanine phosphoribosyltransferase</fullName>
        <ecNumber evidence="4">2.4.2.8</ecNumber>
    </submittedName>
</protein>
<dbReference type="AlphaFoldDB" id="A0A806K201"/>
<dbReference type="CDD" id="cd06223">
    <property type="entry name" value="PRTases_typeI"/>
    <property type="match status" value="1"/>
</dbReference>
<evidence type="ECO:0000313" key="4">
    <source>
        <dbReference type="EMBL" id="AGS53968.1"/>
    </source>
</evidence>
<feature type="domain" description="Phosphoribosyltransferase" evidence="3">
    <location>
        <begin position="14"/>
        <end position="121"/>
    </location>
</feature>
<evidence type="ECO:0000259" key="3">
    <source>
        <dbReference type="Pfam" id="PF00156"/>
    </source>
</evidence>
<dbReference type="EC" id="2.4.2.8" evidence="4"/>
<accession>A0A806K201</accession>
<evidence type="ECO:0000256" key="1">
    <source>
        <dbReference type="ARBA" id="ARBA00022676"/>
    </source>
</evidence>
<organism evidence="4">
    <name type="scientific">uncultured bacterium contig00191</name>
    <dbReference type="NCBI Taxonomy" id="1181605"/>
    <lineage>
        <taxon>Bacteria</taxon>
        <taxon>environmental samples</taxon>
    </lineage>
</organism>